<comment type="caution">
    <text evidence="7">The sequence shown here is derived from an EMBL/GenBank/DDBJ whole genome shotgun (WGS) entry which is preliminary data.</text>
</comment>
<keyword evidence="4" id="KW-0812">Transmembrane</keyword>
<dbReference type="PANTHER" id="PTHR38934">
    <property type="entry name" value="HYPHALLY REGULATED CELL WALL PROTEIN 1"/>
    <property type="match status" value="1"/>
</dbReference>
<feature type="domain" description="EGF-like" evidence="6">
    <location>
        <begin position="1063"/>
        <end position="1095"/>
    </location>
</feature>
<keyword evidence="8" id="KW-1185">Reference proteome</keyword>
<dbReference type="InterPro" id="IPR000742">
    <property type="entry name" value="EGF"/>
</dbReference>
<feature type="transmembrane region" description="Helical" evidence="4">
    <location>
        <begin position="1927"/>
        <end position="1946"/>
    </location>
</feature>
<evidence type="ECO:0000256" key="2">
    <source>
        <dbReference type="ARBA" id="ARBA00022737"/>
    </source>
</evidence>
<proteinExistence type="predicted"/>
<evidence type="ECO:0000256" key="1">
    <source>
        <dbReference type="ARBA" id="ARBA00022729"/>
    </source>
</evidence>
<dbReference type="SMART" id="SM00261">
    <property type="entry name" value="FU"/>
    <property type="match status" value="11"/>
</dbReference>
<feature type="domain" description="EGF-like" evidence="6">
    <location>
        <begin position="1167"/>
        <end position="1197"/>
    </location>
</feature>
<feature type="transmembrane region" description="Helical" evidence="4">
    <location>
        <begin position="1897"/>
        <end position="1915"/>
    </location>
</feature>
<feature type="transmembrane region" description="Helical" evidence="4">
    <location>
        <begin position="1784"/>
        <end position="1804"/>
    </location>
</feature>
<evidence type="ECO:0000259" key="6">
    <source>
        <dbReference type="SMART" id="SM00181"/>
    </source>
</evidence>
<feature type="transmembrane region" description="Helical" evidence="4">
    <location>
        <begin position="1961"/>
        <end position="1982"/>
    </location>
</feature>
<reference evidence="7" key="1">
    <citation type="submission" date="2021-01" db="EMBL/GenBank/DDBJ databases">
        <authorList>
            <consortium name="Genoscope - CEA"/>
            <person name="William W."/>
        </authorList>
    </citation>
    <scope>NUCLEOTIDE SEQUENCE</scope>
</reference>
<feature type="signal peptide" evidence="5">
    <location>
        <begin position="1"/>
        <end position="17"/>
    </location>
</feature>
<feature type="domain" description="EGF-like" evidence="6">
    <location>
        <begin position="905"/>
        <end position="935"/>
    </location>
</feature>
<evidence type="ECO:0000313" key="7">
    <source>
        <dbReference type="EMBL" id="CAD8128066.1"/>
    </source>
</evidence>
<organism evidence="7 8">
    <name type="scientific">Paramecium sonneborni</name>
    <dbReference type="NCBI Taxonomy" id="65129"/>
    <lineage>
        <taxon>Eukaryota</taxon>
        <taxon>Sar</taxon>
        <taxon>Alveolata</taxon>
        <taxon>Ciliophora</taxon>
        <taxon>Intramacronucleata</taxon>
        <taxon>Oligohymenophorea</taxon>
        <taxon>Peniculida</taxon>
        <taxon>Parameciidae</taxon>
        <taxon>Paramecium</taxon>
    </lineage>
</organism>
<feature type="domain" description="EGF-like" evidence="6">
    <location>
        <begin position="1385"/>
        <end position="1417"/>
    </location>
</feature>
<sequence>MIILLQVLFLSFPSTNNQLIASYLTQVKNFTDKDSDGFISIDVGNSAIYPLYIDCVDEGSYIIINNTQSEVQYFETKNYSGYQFYYVTYDLIFFKTWNDNDQVSYTIGSDTNNFNYQNPQSFRSINNFCIDKQAVINTINFTISKTTLQGVHKFKVVATNEGNVAIKNLTITGLKCYQTCKTCSGSLFNECTECFVGTLSNQGTCWKQCNNTINEPYLVNNQCRARCPLDQSLYLNGLCTSYPITNYIYIEIRQYPTTSQYRWQLVNDFENIQSLQNILFENYYIYGIFKNKQGYQRVINLKGNYGSYLIGIKLDIILFNQMPSGSRISLLINETHKAHIYHDGNQLKFDQFISQHHGLRQNLTYQNIDYNKNNYYSLYLYVNASSYFIIRLIGDYLTSEAGWAIRIIQITSGQCPQYCWKCDFQFKCSKCYDGYFISRFGTCRQTCQAIYQYQINQTHCLDFDNETQYSQYLSKEFIDLSLNLDTQKQYKMLEEVGNNFIKGEGIYYSIWKQNYRIFGGPYIWAQAKFERTYNIPNPHHSISISFIMIFGPQFPDDGNFTLTIDNQTQFEGMVVGGEIEYQQFYKHSLDTLIIQWECKSTEPINAYCGFYQYYLAVHYCKPGCSQCNDQNDCLSTITICEENQYLELFNSECRNCLPQCKRCTSLQNCLECKDGFIDPSLGCICGINQYQNNDYQCQLCPQSCNQCINDQICLECSKEHFKILKNNKCECQEGYYTDANNICITCQQNCKICTNQQCNECIEGFQIQNANDGCQLNAQEYYSTQLYKSIKCPMESIDSINSCNPCTNQSCSCRDNIINGYEQCDDGNEIQYDGCHECQFQCQLECTKCIQGKCFECATSGWYLDLNNQVQICKEQCYDGLKVGTEECDDGIYIYSGNCKGCKFFCRPDCQQCDYTKGECVQCRQGLIKYQNYCINNCGDGILVNAPDIAFNEQCDDGNLIEFDGCSKNCQFQCQKNNICEFCQDNKCKLCQYGYHLNMMNNRCECGQSCLVCDLSEGQGCIHCTIGYELRDKMCYPICGDSIITYHEQCDDGNMDIEDGCHQCQFICEFTCQQCFFGYCMICEDGYEIQFGRCIYTFSISQIEQIEHQYLQVQSFQYLLEYFNQFEDLKYYFEDVPFIESLYILQLIEIDDSNIIINQPEVVQQSFCSINCLSCLQGLCFTCQFGYYLDFIQNQCNPICGDQFLTVEELYDDGNNIVQDGCFQCKFQCQDQCDNCYYGQCKSCIQSYFFDINQRRCLERLICKEQDGYYYDDKFNKCYSKCGDNIKAGKELCDDGNDTPFDGCYQCQFQCELLCKTCLQGICQNCQLGYKLQNSICVNDCGDGLIVPNESCDDANTIPRDGCTNCIIDPGFNCITLKNKNFCFICSSNCISCDYINSKIICLKCKKGYFLTSNSCIQCSNYCEECVDNPNNCTQCKIENCQKCDNKEGYYSDFTIKKCITKCGDHITAGNEQCDDGNIINNDGCNSLCEIEKGFQCSNNLCQKIPRKSIEFDYQNSTLNPFEINSTLSLFNYGCEIQFQFFKTITEINLIHLTIPFNYTDQQRILEEYQITIIPRKQIYYSSDQKQQALAVVSTSNQLTLLLQYTGPLTMLLGGITFFWTILEILTWINNFYFFNIDYPINVKMFFQKFKWENIIFIPEFFSLNQPNDPYYFQAVTKFQEKNVNPLFINNIQIFIGLICIATLTYFLTLAIIWIYKKKLNSNQLKSHKIYIFTKCHNQVENQQATYINDKNQSLIKKLQELSFVSFFIFKAALDYQYNFWSKILSIINLFLLDVFMACILQLVCPKNNYHYQILINDILAISFLVFILIIYNIHVYVSSKHYLLLNHSLFKKKYLSIYETINYENITARKYCCFNLIRKFTFILFIVLLYDKPILQTTFCCLSCFLNFAFLLYQNPFKSKSTLIQIGLPDFCIFCIVLFAILIAVDDMIKILDFQQKQLVGWLIISLISMSIAVQFLFLLIEFINRLKAYFSSLKNICFHKNKS</sequence>
<dbReference type="EMBL" id="CAJJDN010000182">
    <property type="protein sequence ID" value="CAD8128066.1"/>
    <property type="molecule type" value="Genomic_DNA"/>
</dbReference>
<feature type="domain" description="EGF-like" evidence="6">
    <location>
        <begin position="652"/>
        <end position="684"/>
    </location>
</feature>
<keyword evidence="4" id="KW-0472">Membrane</keyword>
<feature type="transmembrane region" description="Helical" evidence="4">
    <location>
        <begin position="1694"/>
        <end position="1716"/>
    </location>
</feature>
<feature type="domain" description="EGF-like" evidence="6">
    <location>
        <begin position="837"/>
        <end position="874"/>
    </location>
</feature>
<protein>
    <recommendedName>
        <fullName evidence="6">EGF-like domain-containing protein</fullName>
    </recommendedName>
</protein>
<feature type="domain" description="EGF-like" evidence="6">
    <location>
        <begin position="965"/>
        <end position="1005"/>
    </location>
</feature>
<keyword evidence="3" id="KW-1015">Disulfide bond</keyword>
<dbReference type="InterPro" id="IPR006212">
    <property type="entry name" value="Furin_repeat"/>
</dbReference>
<keyword evidence="2" id="KW-0677">Repeat</keyword>
<evidence type="ECO:0000256" key="5">
    <source>
        <dbReference type="SAM" id="SignalP"/>
    </source>
</evidence>
<keyword evidence="4" id="KW-1133">Transmembrane helix</keyword>
<dbReference type="Proteomes" id="UP000692954">
    <property type="component" value="Unassembled WGS sequence"/>
</dbReference>
<feature type="chain" id="PRO_5035808889" description="EGF-like domain-containing protein" evidence="5">
    <location>
        <begin position="18"/>
        <end position="2005"/>
    </location>
</feature>
<feature type="domain" description="EGF-like" evidence="6">
    <location>
        <begin position="699"/>
        <end position="744"/>
    </location>
</feature>
<accession>A0A8S1RIJ1</accession>
<dbReference type="InterPro" id="IPR011936">
    <property type="entry name" value="Myxo_disulph_rpt"/>
</dbReference>
<dbReference type="OrthoDB" id="290842at2759"/>
<dbReference type="Pfam" id="PF13948">
    <property type="entry name" value="DUF4215"/>
    <property type="match status" value="8"/>
</dbReference>
<dbReference type="NCBIfam" id="TIGR02232">
    <property type="entry name" value="myxo_disulf_rpt"/>
    <property type="match status" value="4"/>
</dbReference>
<keyword evidence="1 5" id="KW-0732">Signal</keyword>
<dbReference type="SMART" id="SM00181">
    <property type="entry name" value="EGF"/>
    <property type="match status" value="9"/>
</dbReference>
<name>A0A8S1RIJ1_9CILI</name>
<evidence type="ECO:0000313" key="8">
    <source>
        <dbReference type="Proteomes" id="UP000692954"/>
    </source>
</evidence>
<dbReference type="CDD" id="cd00064">
    <property type="entry name" value="FU"/>
    <property type="match status" value="1"/>
</dbReference>
<gene>
    <name evidence="7" type="ORF">PSON_ATCC_30995.1.T1820092</name>
</gene>
<dbReference type="PANTHER" id="PTHR38934:SF6">
    <property type="entry name" value="CHROMOSOME UNDETERMINED SCAFFOLD_176, WHOLE GENOME SHOTGUN SEQUENCE"/>
    <property type="match status" value="1"/>
</dbReference>
<evidence type="ECO:0000256" key="4">
    <source>
        <dbReference type="SAM" id="Phobius"/>
    </source>
</evidence>
<evidence type="ECO:0000256" key="3">
    <source>
        <dbReference type="ARBA" id="ARBA00023157"/>
    </source>
</evidence>
<feature type="domain" description="EGF-like" evidence="6">
    <location>
        <begin position="1310"/>
        <end position="1338"/>
    </location>
</feature>
<feature type="transmembrane region" description="Helical" evidence="4">
    <location>
        <begin position="1810"/>
        <end position="1832"/>
    </location>
</feature>